<comment type="caution">
    <text evidence="1">The sequence shown here is derived from an EMBL/GenBank/DDBJ whole genome shotgun (WGS) entry which is preliminary data.</text>
</comment>
<dbReference type="EMBL" id="MZGW01000003">
    <property type="protein sequence ID" value="OPJ55940.1"/>
    <property type="molecule type" value="Genomic_DNA"/>
</dbReference>
<sequence>MFTKGNLTIDTDFDIRIIKEDDMDVDLFIDLGYRSLDLNIGKNDLDISRIQFTKVRGLVIRFSKSGNVMTCHMLRDIDLHSAFANFEIDYKYSVINIVDLDDKVEVFKQNKSSL</sequence>
<name>A0A1V4I7T7_9FIRM</name>
<dbReference type="Proteomes" id="UP000190140">
    <property type="component" value="Unassembled WGS sequence"/>
</dbReference>
<accession>A0A1V4I7T7</accession>
<organism evidence="1 2">
    <name type="scientific">Alkalithermobacter paradoxus</name>
    <dbReference type="NCBI Taxonomy" id="29349"/>
    <lineage>
        <taxon>Bacteria</taxon>
        <taxon>Bacillati</taxon>
        <taxon>Bacillota</taxon>
        <taxon>Clostridia</taxon>
        <taxon>Peptostreptococcales</taxon>
        <taxon>Tepidibacteraceae</taxon>
        <taxon>Alkalithermobacter</taxon>
    </lineage>
</organism>
<proteinExistence type="predicted"/>
<evidence type="ECO:0000313" key="1">
    <source>
        <dbReference type="EMBL" id="OPJ55940.1"/>
    </source>
</evidence>
<dbReference type="RefSeq" id="WP_331722021.1">
    <property type="nucleotide sequence ID" value="NZ_MZGW01000003.1"/>
</dbReference>
<dbReference type="STRING" id="29349.CLOTH_11180"/>
<reference evidence="1 2" key="1">
    <citation type="submission" date="2017-03" db="EMBL/GenBank/DDBJ databases">
        <title>Genome sequence of Clostridium thermoalcaliphilum DSM 7309.</title>
        <authorList>
            <person name="Poehlein A."/>
            <person name="Daniel R."/>
        </authorList>
    </citation>
    <scope>NUCLEOTIDE SEQUENCE [LARGE SCALE GENOMIC DNA]</scope>
    <source>
        <strain evidence="1 2">DSM 7309</strain>
    </source>
</reference>
<protein>
    <submittedName>
        <fullName evidence="1">Uncharacterized protein</fullName>
    </submittedName>
</protein>
<evidence type="ECO:0000313" key="2">
    <source>
        <dbReference type="Proteomes" id="UP000190140"/>
    </source>
</evidence>
<keyword evidence="2" id="KW-1185">Reference proteome</keyword>
<dbReference type="AlphaFoldDB" id="A0A1V4I7T7"/>
<gene>
    <name evidence="1" type="ORF">CLOTH_11180</name>
</gene>